<gene>
    <name evidence="9" type="ORF">IFR04_012790</name>
</gene>
<dbReference type="InterPro" id="IPR022801">
    <property type="entry name" value="Ribosomal_uS4"/>
</dbReference>
<dbReference type="Proteomes" id="UP000664132">
    <property type="component" value="Unassembled WGS sequence"/>
</dbReference>
<dbReference type="AlphaFoldDB" id="A0A8H7W7U7"/>
<dbReference type="OrthoDB" id="3356781at2759"/>
<dbReference type="InterPro" id="IPR036986">
    <property type="entry name" value="S4_RNA-bd_sf"/>
</dbReference>
<keyword evidence="5" id="KW-0687">Ribonucleoprotein</keyword>
<evidence type="ECO:0000256" key="3">
    <source>
        <dbReference type="ARBA" id="ARBA00022884"/>
    </source>
</evidence>
<dbReference type="InterPro" id="IPR018079">
    <property type="entry name" value="Ribosomal_uS4_CS"/>
</dbReference>
<dbReference type="GO" id="GO:0003735">
    <property type="term" value="F:structural constituent of ribosome"/>
    <property type="evidence" value="ECO:0007669"/>
    <property type="project" value="TreeGrafter"/>
</dbReference>
<evidence type="ECO:0000313" key="9">
    <source>
        <dbReference type="EMBL" id="KAG4414089.1"/>
    </source>
</evidence>
<evidence type="ECO:0000313" key="10">
    <source>
        <dbReference type="Proteomes" id="UP000664132"/>
    </source>
</evidence>
<dbReference type="Gene3D" id="3.10.290.10">
    <property type="entry name" value="RNA-binding S4 domain"/>
    <property type="match status" value="1"/>
</dbReference>
<keyword evidence="10" id="KW-1185">Reference proteome</keyword>
<evidence type="ECO:0000256" key="1">
    <source>
        <dbReference type="ARBA" id="ARBA00007465"/>
    </source>
</evidence>
<dbReference type="GO" id="GO:0042274">
    <property type="term" value="P:ribosomal small subunit biogenesis"/>
    <property type="evidence" value="ECO:0007669"/>
    <property type="project" value="TreeGrafter"/>
</dbReference>
<keyword evidence="4" id="KW-0689">Ribosomal protein</keyword>
<protein>
    <recommendedName>
        <fullName evidence="8">RNA-binding S4 domain-containing protein</fullName>
    </recommendedName>
</protein>
<dbReference type="PROSITE" id="PS00632">
    <property type="entry name" value="RIBOSOMAL_S4"/>
    <property type="match status" value="1"/>
</dbReference>
<evidence type="ECO:0000259" key="8">
    <source>
        <dbReference type="SMART" id="SM00363"/>
    </source>
</evidence>
<sequence>MGRKRFHSLKQVKFRASWNKYNLYNLTRLKPINTAFLTFYQQKWKAKSMSRGYHGEQIREKQWQRMFTPKLNAVVPMDPRYLAENDGSELAAGRGSGLEQPVDPTRLRFGRKNIPYMHMTYAPIEKRLDMAIFRALFASSAKQARQFVTHGKVKVNGKKMPYPGYLLNPGDLFQVEPDSVLFATGAPKDMEQKRKGRQLRKSSTRVNITMDKFRTARREKRAAERAARMEKEAAAEAAGEAVKPRVKAEKPTLEDNIVIRQQRQADAVELLKQADLLFNNRRKPLSAKQKQGLRTLVKKVRVFQAQCFRLSIEKLEKTRAEISAEWKEVRTHPREQAKREKAQAKKVAAPKAVDPDTKPKLTYNEKITKQLEEERQLRMSKIKEEVHDPTKPYATPWRPRPYMSAFAFIPRYLEVNHKICSAVYLRDPVARPGLTEVPTPFPQEIQQLAFTWYLRRR</sequence>
<accession>A0A8H7W7U7</accession>
<evidence type="ECO:0000256" key="7">
    <source>
        <dbReference type="SAM" id="MobiDB-lite"/>
    </source>
</evidence>
<evidence type="ECO:0000256" key="2">
    <source>
        <dbReference type="ARBA" id="ARBA00022730"/>
    </source>
</evidence>
<dbReference type="SUPFAM" id="SSF55174">
    <property type="entry name" value="Alpha-L RNA-binding motif"/>
    <property type="match status" value="1"/>
</dbReference>
<comment type="similarity">
    <text evidence="1">Belongs to the universal ribosomal protein uS4 family.</text>
</comment>
<dbReference type="PANTHER" id="PTHR11831:SF4">
    <property type="entry name" value="SMALL RIBOSOMAL SUBUNIT PROTEIN US4M"/>
    <property type="match status" value="1"/>
</dbReference>
<feature type="compositionally biased region" description="Basic and acidic residues" evidence="7">
    <location>
        <begin position="331"/>
        <end position="343"/>
    </location>
</feature>
<dbReference type="PANTHER" id="PTHR11831">
    <property type="entry name" value="30S 40S RIBOSOMAL PROTEIN"/>
    <property type="match status" value="1"/>
</dbReference>
<evidence type="ECO:0000256" key="5">
    <source>
        <dbReference type="ARBA" id="ARBA00023274"/>
    </source>
</evidence>
<evidence type="ECO:0000256" key="6">
    <source>
        <dbReference type="PROSITE-ProRule" id="PRU00182"/>
    </source>
</evidence>
<dbReference type="EMBL" id="JAFJYH010000282">
    <property type="protein sequence ID" value="KAG4414089.1"/>
    <property type="molecule type" value="Genomic_DNA"/>
</dbReference>
<name>A0A8H7W7U7_9HELO</name>
<comment type="caution">
    <text evidence="9">The sequence shown here is derived from an EMBL/GenBank/DDBJ whole genome shotgun (WGS) entry which is preliminary data.</text>
</comment>
<keyword evidence="2 6" id="KW-0699">rRNA-binding</keyword>
<dbReference type="PROSITE" id="PS50889">
    <property type="entry name" value="S4"/>
    <property type="match status" value="1"/>
</dbReference>
<feature type="domain" description="RNA-binding S4" evidence="8">
    <location>
        <begin position="126"/>
        <end position="186"/>
    </location>
</feature>
<organism evidence="9 10">
    <name type="scientific">Cadophora malorum</name>
    <dbReference type="NCBI Taxonomy" id="108018"/>
    <lineage>
        <taxon>Eukaryota</taxon>
        <taxon>Fungi</taxon>
        <taxon>Dikarya</taxon>
        <taxon>Ascomycota</taxon>
        <taxon>Pezizomycotina</taxon>
        <taxon>Leotiomycetes</taxon>
        <taxon>Helotiales</taxon>
        <taxon>Ploettnerulaceae</taxon>
        <taxon>Cadophora</taxon>
    </lineage>
</organism>
<proteinExistence type="inferred from homology"/>
<dbReference type="GO" id="GO:0005763">
    <property type="term" value="C:mitochondrial small ribosomal subunit"/>
    <property type="evidence" value="ECO:0007669"/>
    <property type="project" value="TreeGrafter"/>
</dbReference>
<keyword evidence="3 6" id="KW-0694">RNA-binding</keyword>
<dbReference type="SMART" id="SM00363">
    <property type="entry name" value="S4"/>
    <property type="match status" value="1"/>
</dbReference>
<dbReference type="InterPro" id="IPR002942">
    <property type="entry name" value="S4_RNA-bd"/>
</dbReference>
<evidence type="ECO:0000256" key="4">
    <source>
        <dbReference type="ARBA" id="ARBA00022980"/>
    </source>
</evidence>
<feature type="region of interest" description="Disordered" evidence="7">
    <location>
        <begin position="331"/>
        <end position="359"/>
    </location>
</feature>
<dbReference type="Pfam" id="PF01479">
    <property type="entry name" value="S4"/>
    <property type="match status" value="1"/>
</dbReference>
<reference evidence="9" key="1">
    <citation type="submission" date="2021-02" db="EMBL/GenBank/DDBJ databases">
        <title>Genome sequence Cadophora malorum strain M34.</title>
        <authorList>
            <person name="Stefanovic E."/>
            <person name="Vu D."/>
            <person name="Scully C."/>
            <person name="Dijksterhuis J."/>
            <person name="Roader J."/>
            <person name="Houbraken J."/>
        </authorList>
    </citation>
    <scope>NUCLEOTIDE SEQUENCE</scope>
    <source>
        <strain evidence="9">M34</strain>
    </source>
</reference>
<dbReference type="CDD" id="cd00165">
    <property type="entry name" value="S4"/>
    <property type="match status" value="1"/>
</dbReference>
<dbReference type="GO" id="GO:0019843">
    <property type="term" value="F:rRNA binding"/>
    <property type="evidence" value="ECO:0007669"/>
    <property type="project" value="UniProtKB-KW"/>
</dbReference>